<evidence type="ECO:0000256" key="5">
    <source>
        <dbReference type="ARBA" id="ARBA00022734"/>
    </source>
</evidence>
<reference evidence="12" key="2">
    <citation type="submission" date="2025-09" db="UniProtKB">
        <authorList>
            <consortium name="Ensembl"/>
        </authorList>
    </citation>
    <scope>IDENTIFICATION</scope>
</reference>
<comment type="subcellular location">
    <subcellularLocation>
        <location evidence="1">Secreted</location>
    </subcellularLocation>
</comment>
<dbReference type="InterPro" id="IPR001304">
    <property type="entry name" value="C-type_lectin-like"/>
</dbReference>
<feature type="region of interest" description="Disordered" evidence="9">
    <location>
        <begin position="41"/>
        <end position="93"/>
    </location>
</feature>
<name>A0A670YUE4_PSETE</name>
<feature type="compositionally biased region" description="Low complexity" evidence="9">
    <location>
        <begin position="64"/>
        <end position="85"/>
    </location>
</feature>
<dbReference type="Proteomes" id="UP000472273">
    <property type="component" value="Unplaced"/>
</dbReference>
<keyword evidence="3" id="KW-0964">Secreted</keyword>
<proteinExistence type="inferred from homology"/>
<protein>
    <recommendedName>
        <fullName evidence="11">C-type lectin domain-containing protein</fullName>
    </recommendedName>
</protein>
<comment type="similarity">
    <text evidence="2">Belongs to the true venom lectin family.</text>
</comment>
<evidence type="ECO:0000259" key="11">
    <source>
        <dbReference type="PROSITE" id="PS50041"/>
    </source>
</evidence>
<keyword evidence="13" id="KW-1185">Reference proteome</keyword>
<keyword evidence="7" id="KW-0176">Collagen</keyword>
<dbReference type="AlphaFoldDB" id="A0A670YUE4"/>
<evidence type="ECO:0000256" key="4">
    <source>
        <dbReference type="ARBA" id="ARBA00022729"/>
    </source>
</evidence>
<dbReference type="GeneTree" id="ENSGT00940000154368"/>
<keyword evidence="5" id="KW-0430">Lectin</keyword>
<keyword evidence="8" id="KW-1015">Disulfide bond</keyword>
<sequence>IYLFSTSSLLLASLILAAAPETRSSDPNSCPVLACGNPGIAGLPGRDGRDGAKGEKGDTGLQVKGQPGFPGKAGPAGPKGNTGAPGQKGQKGEMSGRKFFFDGELCLHEKEGEFLIFPRRAQIWLILQWKTFVFTGQTHNFASGKALCSNAGGALAVAMNVAENTALAAMAKRNGKQIYLGMSDLQTEGQFVYLNGQAVRYTNWKRSEPNNLNNEDCVVLIPDTLWNDISCDHQTHIVCEL</sequence>
<dbReference type="PANTHER" id="PTHR24024">
    <property type="entry name" value="PULMONARY SURFACTANT-ASSOCIATED PROTEIN A"/>
    <property type="match status" value="1"/>
</dbReference>
<feature type="signal peptide" evidence="10">
    <location>
        <begin position="1"/>
        <end position="24"/>
    </location>
</feature>
<evidence type="ECO:0000313" key="12">
    <source>
        <dbReference type="Ensembl" id="ENSPTXP00000015377.1"/>
    </source>
</evidence>
<dbReference type="GO" id="GO:0005615">
    <property type="term" value="C:extracellular space"/>
    <property type="evidence" value="ECO:0007669"/>
    <property type="project" value="TreeGrafter"/>
</dbReference>
<evidence type="ECO:0000313" key="13">
    <source>
        <dbReference type="Proteomes" id="UP000472273"/>
    </source>
</evidence>
<dbReference type="GO" id="GO:0005581">
    <property type="term" value="C:collagen trimer"/>
    <property type="evidence" value="ECO:0007669"/>
    <property type="project" value="UniProtKB-KW"/>
</dbReference>
<keyword evidence="6" id="KW-0106">Calcium</keyword>
<dbReference type="InterPro" id="IPR018378">
    <property type="entry name" value="C-type_lectin_CS"/>
</dbReference>
<dbReference type="SMART" id="SM00034">
    <property type="entry name" value="CLECT"/>
    <property type="match status" value="1"/>
</dbReference>
<evidence type="ECO:0000256" key="8">
    <source>
        <dbReference type="ARBA" id="ARBA00023157"/>
    </source>
</evidence>
<dbReference type="InterPro" id="IPR016187">
    <property type="entry name" value="CTDL_fold"/>
</dbReference>
<dbReference type="InterPro" id="IPR051077">
    <property type="entry name" value="Ca-dependent_lectin"/>
</dbReference>
<keyword evidence="4 10" id="KW-0732">Signal</keyword>
<accession>A0A670YUE4</accession>
<evidence type="ECO:0000256" key="7">
    <source>
        <dbReference type="ARBA" id="ARBA00023119"/>
    </source>
</evidence>
<evidence type="ECO:0000256" key="2">
    <source>
        <dbReference type="ARBA" id="ARBA00006250"/>
    </source>
</evidence>
<reference evidence="12" key="1">
    <citation type="submission" date="2025-08" db="UniProtKB">
        <authorList>
            <consortium name="Ensembl"/>
        </authorList>
    </citation>
    <scope>IDENTIFICATION</scope>
</reference>
<dbReference type="Pfam" id="PF00059">
    <property type="entry name" value="Lectin_C"/>
    <property type="match status" value="1"/>
</dbReference>
<feature type="chain" id="PRO_5025390877" description="C-type lectin domain-containing protein" evidence="10">
    <location>
        <begin position="25"/>
        <end position="241"/>
    </location>
</feature>
<dbReference type="Ensembl" id="ENSPTXT00000015852.1">
    <property type="protein sequence ID" value="ENSPTXP00000015377.1"/>
    <property type="gene ID" value="ENSPTXG00000010621.1"/>
</dbReference>
<dbReference type="PROSITE" id="PS00615">
    <property type="entry name" value="C_TYPE_LECTIN_1"/>
    <property type="match status" value="1"/>
</dbReference>
<evidence type="ECO:0000256" key="9">
    <source>
        <dbReference type="SAM" id="MobiDB-lite"/>
    </source>
</evidence>
<dbReference type="PANTHER" id="PTHR24024:SF42">
    <property type="entry name" value="MANNOSE-BINDING PROTEIN"/>
    <property type="match status" value="1"/>
</dbReference>
<dbReference type="Gene3D" id="3.10.100.10">
    <property type="entry name" value="Mannose-Binding Protein A, subunit A"/>
    <property type="match status" value="1"/>
</dbReference>
<evidence type="ECO:0000256" key="3">
    <source>
        <dbReference type="ARBA" id="ARBA00022525"/>
    </source>
</evidence>
<dbReference type="SUPFAM" id="SSF56436">
    <property type="entry name" value="C-type lectin-like"/>
    <property type="match status" value="1"/>
</dbReference>
<feature type="compositionally biased region" description="Basic and acidic residues" evidence="9">
    <location>
        <begin position="46"/>
        <end position="58"/>
    </location>
</feature>
<evidence type="ECO:0000256" key="6">
    <source>
        <dbReference type="ARBA" id="ARBA00022837"/>
    </source>
</evidence>
<gene>
    <name evidence="12" type="primary">LOC113445389</name>
</gene>
<organism evidence="12 13">
    <name type="scientific">Pseudonaja textilis</name>
    <name type="common">Eastern brown snake</name>
    <dbReference type="NCBI Taxonomy" id="8673"/>
    <lineage>
        <taxon>Eukaryota</taxon>
        <taxon>Metazoa</taxon>
        <taxon>Chordata</taxon>
        <taxon>Craniata</taxon>
        <taxon>Vertebrata</taxon>
        <taxon>Euteleostomi</taxon>
        <taxon>Lepidosauria</taxon>
        <taxon>Squamata</taxon>
        <taxon>Bifurcata</taxon>
        <taxon>Unidentata</taxon>
        <taxon>Episquamata</taxon>
        <taxon>Toxicofera</taxon>
        <taxon>Serpentes</taxon>
        <taxon>Colubroidea</taxon>
        <taxon>Elapidae</taxon>
        <taxon>Hydrophiinae</taxon>
        <taxon>Pseudonaja</taxon>
    </lineage>
</organism>
<feature type="domain" description="C-type lectin" evidence="11">
    <location>
        <begin position="127"/>
        <end position="240"/>
    </location>
</feature>
<dbReference type="GO" id="GO:0030246">
    <property type="term" value="F:carbohydrate binding"/>
    <property type="evidence" value="ECO:0007669"/>
    <property type="project" value="UniProtKB-KW"/>
</dbReference>
<evidence type="ECO:0000256" key="1">
    <source>
        <dbReference type="ARBA" id="ARBA00004613"/>
    </source>
</evidence>
<dbReference type="InterPro" id="IPR016186">
    <property type="entry name" value="C-type_lectin-like/link_sf"/>
</dbReference>
<evidence type="ECO:0000256" key="10">
    <source>
        <dbReference type="SAM" id="SignalP"/>
    </source>
</evidence>
<dbReference type="Pfam" id="PF01391">
    <property type="entry name" value="Collagen"/>
    <property type="match status" value="1"/>
</dbReference>
<dbReference type="GO" id="GO:0005771">
    <property type="term" value="C:multivesicular body"/>
    <property type="evidence" value="ECO:0007669"/>
    <property type="project" value="TreeGrafter"/>
</dbReference>
<dbReference type="InterPro" id="IPR008160">
    <property type="entry name" value="Collagen"/>
</dbReference>
<dbReference type="PROSITE" id="PS50041">
    <property type="entry name" value="C_TYPE_LECTIN_2"/>
    <property type="match status" value="1"/>
</dbReference>